<proteinExistence type="predicted"/>
<organism evidence="1 2">
    <name type="scientific">Vararia minispora EC-137</name>
    <dbReference type="NCBI Taxonomy" id="1314806"/>
    <lineage>
        <taxon>Eukaryota</taxon>
        <taxon>Fungi</taxon>
        <taxon>Dikarya</taxon>
        <taxon>Basidiomycota</taxon>
        <taxon>Agaricomycotina</taxon>
        <taxon>Agaricomycetes</taxon>
        <taxon>Russulales</taxon>
        <taxon>Lachnocladiaceae</taxon>
        <taxon>Vararia</taxon>
    </lineage>
</organism>
<dbReference type="EMBL" id="MU273476">
    <property type="protein sequence ID" value="KAI0036078.1"/>
    <property type="molecule type" value="Genomic_DNA"/>
</dbReference>
<keyword evidence="2" id="KW-1185">Reference proteome</keyword>
<reference evidence="1" key="1">
    <citation type="submission" date="2021-02" db="EMBL/GenBank/DDBJ databases">
        <authorList>
            <consortium name="DOE Joint Genome Institute"/>
            <person name="Ahrendt S."/>
            <person name="Looney B.P."/>
            <person name="Miyauchi S."/>
            <person name="Morin E."/>
            <person name="Drula E."/>
            <person name="Courty P.E."/>
            <person name="Chicoki N."/>
            <person name="Fauchery L."/>
            <person name="Kohler A."/>
            <person name="Kuo A."/>
            <person name="Labutti K."/>
            <person name="Pangilinan J."/>
            <person name="Lipzen A."/>
            <person name="Riley R."/>
            <person name="Andreopoulos W."/>
            <person name="He G."/>
            <person name="Johnson J."/>
            <person name="Barry K.W."/>
            <person name="Grigoriev I.V."/>
            <person name="Nagy L."/>
            <person name="Hibbett D."/>
            <person name="Henrissat B."/>
            <person name="Matheny P.B."/>
            <person name="Labbe J."/>
            <person name="Martin F."/>
        </authorList>
    </citation>
    <scope>NUCLEOTIDE SEQUENCE</scope>
    <source>
        <strain evidence="1">EC-137</strain>
    </source>
</reference>
<gene>
    <name evidence="1" type="ORF">K488DRAFT_82514</name>
</gene>
<evidence type="ECO:0000313" key="2">
    <source>
        <dbReference type="Proteomes" id="UP000814128"/>
    </source>
</evidence>
<reference evidence="1" key="2">
    <citation type="journal article" date="2022" name="New Phytol.">
        <title>Evolutionary transition to the ectomycorrhizal habit in the genomes of a hyperdiverse lineage of mushroom-forming fungi.</title>
        <authorList>
            <person name="Looney B."/>
            <person name="Miyauchi S."/>
            <person name="Morin E."/>
            <person name="Drula E."/>
            <person name="Courty P.E."/>
            <person name="Kohler A."/>
            <person name="Kuo A."/>
            <person name="LaButti K."/>
            <person name="Pangilinan J."/>
            <person name="Lipzen A."/>
            <person name="Riley R."/>
            <person name="Andreopoulos W."/>
            <person name="He G."/>
            <person name="Johnson J."/>
            <person name="Nolan M."/>
            <person name="Tritt A."/>
            <person name="Barry K.W."/>
            <person name="Grigoriev I.V."/>
            <person name="Nagy L.G."/>
            <person name="Hibbett D."/>
            <person name="Henrissat B."/>
            <person name="Matheny P.B."/>
            <person name="Labbe J."/>
            <person name="Martin F.M."/>
        </authorList>
    </citation>
    <scope>NUCLEOTIDE SEQUENCE</scope>
    <source>
        <strain evidence="1">EC-137</strain>
    </source>
</reference>
<evidence type="ECO:0000313" key="1">
    <source>
        <dbReference type="EMBL" id="KAI0036078.1"/>
    </source>
</evidence>
<comment type="caution">
    <text evidence="1">The sequence shown here is derived from an EMBL/GenBank/DDBJ whole genome shotgun (WGS) entry which is preliminary data.</text>
</comment>
<protein>
    <submittedName>
        <fullName evidence="1">Uncharacterized protein</fullName>
    </submittedName>
</protein>
<dbReference type="Proteomes" id="UP000814128">
    <property type="component" value="Unassembled WGS sequence"/>
</dbReference>
<sequence length="432" mass="46699">MSLFDLPEEVLEYALRLVLVDPLSLPTGSAQDSPSAQSAFLPILLVNRALNRIGTPVLYHSVHLTKAATAAILACTLVENPERYAPHVRSLSVDAIYASVPVILRALSPCNLAHLELMLKLSPYKVELSKLGETYIRHPAPESGPPGESLRLRVARDLAQAFSVLAPGPRTFVLNRPAMTFGTKCDEIVIGGLARALPSWTALHRVEIPFRLSDPRQGPDPGHADDIEGERALPLGLARVPNLKSVCTLVPSVWSPALQLVASNMSLERLELTTSRLSAGTQRVIEPVPGRVTEEYFQLFPPSAAQMQAAPQRSNSPGPSTLTSAGRDTSPSSSSLSSSSSPSASTLTTLEERLRGPVEIVSRFGLFHDKTRQSLRIKQRVLTRAQVLQDREGGQSGGQSAWLIEARKDPRLLELMLAGASDGKVFSTDPFP</sequence>
<name>A0ACB8QWL2_9AGAM</name>
<accession>A0ACB8QWL2</accession>